<proteinExistence type="predicted"/>
<gene>
    <name evidence="2" type="ORF">X805_07780</name>
</gene>
<evidence type="ECO:0000313" key="2">
    <source>
        <dbReference type="EMBL" id="KDB53592.1"/>
    </source>
</evidence>
<evidence type="ECO:0000313" key="3">
    <source>
        <dbReference type="Proteomes" id="UP000026714"/>
    </source>
</evidence>
<organism evidence="2 3">
    <name type="scientific">Sphaerotilus natans subsp. natans DSM 6575</name>
    <dbReference type="NCBI Taxonomy" id="1286631"/>
    <lineage>
        <taxon>Bacteria</taxon>
        <taxon>Pseudomonadati</taxon>
        <taxon>Pseudomonadota</taxon>
        <taxon>Betaproteobacteria</taxon>
        <taxon>Burkholderiales</taxon>
        <taxon>Sphaerotilaceae</taxon>
        <taxon>Sphaerotilus</taxon>
    </lineage>
</organism>
<sequence>MRPRSLASGSGQAHPSSGHGHGVSHIGRAISNGALHIHIVKFTETIMTP</sequence>
<dbReference type="EMBL" id="AZRA01000021">
    <property type="protein sequence ID" value="KDB53592.1"/>
    <property type="molecule type" value="Genomic_DNA"/>
</dbReference>
<dbReference type="Proteomes" id="UP000026714">
    <property type="component" value="Unassembled WGS sequence"/>
</dbReference>
<keyword evidence="3" id="KW-1185">Reference proteome</keyword>
<dbReference type="AlphaFoldDB" id="A0A059KQ34"/>
<evidence type="ECO:0000256" key="1">
    <source>
        <dbReference type="SAM" id="MobiDB-lite"/>
    </source>
</evidence>
<comment type="caution">
    <text evidence="2">The sequence shown here is derived from an EMBL/GenBank/DDBJ whole genome shotgun (WGS) entry which is preliminary data.</text>
</comment>
<reference evidence="2 3" key="1">
    <citation type="journal article" date="2014" name="FEMS Microbiol. Ecol.">
        <title>Sphaerotilus natans encrusted with nanoball-shaped Fe(III) oxide minerals formed by nitrate-reducing mixotrophic Fe(II) oxidation.</title>
        <authorList>
            <person name="Park S."/>
            <person name="Kim D.H."/>
            <person name="Lee J.H."/>
            <person name="Hur H.G."/>
        </authorList>
    </citation>
    <scope>NUCLEOTIDE SEQUENCE [LARGE SCALE GENOMIC DNA]</scope>
    <source>
        <strain evidence="2 3">DSM 6575</strain>
    </source>
</reference>
<protein>
    <submittedName>
        <fullName evidence="2">Uncharacterized protein</fullName>
    </submittedName>
</protein>
<name>A0A059KQ34_9BURK</name>
<accession>A0A059KQ34</accession>
<feature type="region of interest" description="Disordered" evidence="1">
    <location>
        <begin position="1"/>
        <end position="27"/>
    </location>
</feature>